<name>A0A0G9H1P0_9GAMM</name>
<evidence type="ECO:0000313" key="2">
    <source>
        <dbReference type="Proteomes" id="UP000182987"/>
    </source>
</evidence>
<proteinExistence type="predicted"/>
<accession>A0A0G9H1P0</accession>
<organism evidence="1 2">
    <name type="scientific">Luteibacter rhizovicinus DSM 16549</name>
    <dbReference type="NCBI Taxonomy" id="1440763"/>
    <lineage>
        <taxon>Bacteria</taxon>
        <taxon>Pseudomonadati</taxon>
        <taxon>Pseudomonadota</taxon>
        <taxon>Gammaproteobacteria</taxon>
        <taxon>Lysobacterales</taxon>
        <taxon>Rhodanobacteraceae</taxon>
        <taxon>Luteibacter</taxon>
    </lineage>
</organism>
<dbReference type="STRING" id="1440763.BJI69_08300"/>
<protein>
    <submittedName>
        <fullName evidence="1">Uncharacterized protein</fullName>
    </submittedName>
</protein>
<dbReference type="EMBL" id="CP017480">
    <property type="protein sequence ID" value="APG03906.1"/>
    <property type="molecule type" value="Genomic_DNA"/>
</dbReference>
<dbReference type="OrthoDB" id="5955938at2"/>
<keyword evidence="2" id="KW-1185">Reference proteome</keyword>
<reference evidence="2" key="1">
    <citation type="submission" date="2016-09" db="EMBL/GenBank/DDBJ databases">
        <authorList>
            <person name="Lysoe E."/>
        </authorList>
    </citation>
    <scope>NUCLEOTIDE SEQUENCE [LARGE SCALE GENOMIC DNA]</scope>
    <source>
        <strain evidence="2">LJ96T</strain>
    </source>
</reference>
<dbReference type="Proteomes" id="UP000182987">
    <property type="component" value="Chromosome"/>
</dbReference>
<sequence>MRHSALLLAGSLGLILASNAFASDRPDPGKLTTRCLDAAAKKYDVKNDYIQLQPIQAAESGSGYSIAGVADAGMDGKKNFTCQFDKKGKLANLVPEGK</sequence>
<dbReference type="PATRIC" id="fig|1440763.5.peg.4028"/>
<evidence type="ECO:0000313" key="1">
    <source>
        <dbReference type="EMBL" id="APG03906.1"/>
    </source>
</evidence>
<dbReference type="AlphaFoldDB" id="A0A0G9H1P0"/>
<gene>
    <name evidence="1" type="ORF">BJI69_08300</name>
</gene>
<dbReference type="KEGG" id="lrz:BJI69_08300"/>
<dbReference type="RefSeq" id="WP_046969399.1">
    <property type="nucleotide sequence ID" value="NZ_CP017480.1"/>
</dbReference>